<sequence length="280" mass="31354">MQVDELGTVATTTRDIEVEKNSSTLDALEESLSLLWAIQPAAESEFERNPHINVLNQGENSQSTSLSIDPNYKPMFKKIFVPKTSTISFFLTIYETAMKKTTDELKKEPILNCLHPTCQEVVVPEIPSIVTWEDMKQLLIEEFGGDLILEVKKDAFMNIAFKPKETLAKFADLFYIEGQKLITSCQLAPREGYTACYNALKVNQLLCLHVKVHKACLTSMKSIKTLLQDMRLAHRGTMFLKNKTISACTTVEAAGLICQQGSKQAGLRPAIQLSDHLKPD</sequence>
<accession>A0ACC2U554</accession>
<organism evidence="1 2">
    <name type="scientific">Entomophthora muscae</name>
    <dbReference type="NCBI Taxonomy" id="34485"/>
    <lineage>
        <taxon>Eukaryota</taxon>
        <taxon>Fungi</taxon>
        <taxon>Fungi incertae sedis</taxon>
        <taxon>Zoopagomycota</taxon>
        <taxon>Entomophthoromycotina</taxon>
        <taxon>Entomophthoromycetes</taxon>
        <taxon>Entomophthorales</taxon>
        <taxon>Entomophthoraceae</taxon>
        <taxon>Entomophthora</taxon>
    </lineage>
</organism>
<evidence type="ECO:0000313" key="2">
    <source>
        <dbReference type="Proteomes" id="UP001165960"/>
    </source>
</evidence>
<name>A0ACC2U554_9FUNG</name>
<gene>
    <name evidence="1" type="ORF">DSO57_1008950</name>
</gene>
<dbReference type="Proteomes" id="UP001165960">
    <property type="component" value="Unassembled WGS sequence"/>
</dbReference>
<reference evidence="1" key="1">
    <citation type="submission" date="2022-04" db="EMBL/GenBank/DDBJ databases">
        <title>Genome of the entomopathogenic fungus Entomophthora muscae.</title>
        <authorList>
            <person name="Elya C."/>
            <person name="Lovett B.R."/>
            <person name="Lee E."/>
            <person name="Macias A.M."/>
            <person name="Hajek A.E."/>
            <person name="De Bivort B.L."/>
            <person name="Kasson M.T."/>
            <person name="De Fine Licht H.H."/>
            <person name="Stajich J.E."/>
        </authorList>
    </citation>
    <scope>NUCLEOTIDE SEQUENCE</scope>
    <source>
        <strain evidence="1">Berkeley</strain>
    </source>
</reference>
<comment type="caution">
    <text evidence="1">The sequence shown here is derived from an EMBL/GenBank/DDBJ whole genome shotgun (WGS) entry which is preliminary data.</text>
</comment>
<keyword evidence="2" id="KW-1185">Reference proteome</keyword>
<protein>
    <submittedName>
        <fullName evidence="1">Uncharacterized protein</fullName>
    </submittedName>
</protein>
<dbReference type="EMBL" id="QTSX02001448">
    <property type="protein sequence ID" value="KAJ9081993.1"/>
    <property type="molecule type" value="Genomic_DNA"/>
</dbReference>
<evidence type="ECO:0000313" key="1">
    <source>
        <dbReference type="EMBL" id="KAJ9081993.1"/>
    </source>
</evidence>
<proteinExistence type="predicted"/>